<dbReference type="EMBL" id="BDQX01000163">
    <property type="protein sequence ID" value="GBG08381.1"/>
    <property type="molecule type" value="Genomic_DNA"/>
</dbReference>
<evidence type="ECO:0000259" key="2">
    <source>
        <dbReference type="Pfam" id="PF22725"/>
    </source>
</evidence>
<accession>A0A2R5EYD1</accession>
<proteinExistence type="predicted"/>
<dbReference type="Gene3D" id="3.40.50.720">
    <property type="entry name" value="NAD(P)-binding Rossmann-like Domain"/>
    <property type="match status" value="1"/>
</dbReference>
<reference evidence="3 4" key="1">
    <citation type="submission" date="2017-08" db="EMBL/GenBank/DDBJ databases">
        <title>Substantial Increase in Enzyme Production by Combined Drug-Resistance Mutations in Paenibacillus agaridevorans.</title>
        <authorList>
            <person name="Tanaka Y."/>
            <person name="Funane K."/>
            <person name="Hosaka T."/>
            <person name="Shiwa Y."/>
            <person name="Fujita N."/>
            <person name="Miyazaki T."/>
            <person name="Yoshikawa H."/>
            <person name="Murakami K."/>
            <person name="Kasahara K."/>
            <person name="Inaoka T."/>
            <person name="Hiraga Y."/>
            <person name="Ochi K."/>
        </authorList>
    </citation>
    <scope>NUCLEOTIDE SEQUENCE [LARGE SCALE GENOMIC DNA]</scope>
    <source>
        <strain evidence="3 4">T-3040</strain>
    </source>
</reference>
<evidence type="ECO:0000259" key="1">
    <source>
        <dbReference type="Pfam" id="PF01408"/>
    </source>
</evidence>
<keyword evidence="4" id="KW-1185">Reference proteome</keyword>
<dbReference type="SUPFAM" id="SSF51735">
    <property type="entry name" value="NAD(P)-binding Rossmann-fold domains"/>
    <property type="match status" value="1"/>
</dbReference>
<dbReference type="PANTHER" id="PTHR43377:SF1">
    <property type="entry name" value="BILIVERDIN REDUCTASE A"/>
    <property type="match status" value="1"/>
</dbReference>
<dbReference type="SUPFAM" id="SSF55347">
    <property type="entry name" value="Glyceraldehyde-3-phosphate dehydrogenase-like, C-terminal domain"/>
    <property type="match status" value="1"/>
</dbReference>
<protein>
    <submittedName>
        <fullName evidence="3">Oxidoreductase</fullName>
    </submittedName>
</protein>
<dbReference type="PANTHER" id="PTHR43377">
    <property type="entry name" value="BILIVERDIN REDUCTASE A"/>
    <property type="match status" value="1"/>
</dbReference>
<feature type="domain" description="GFO/IDH/MocA-like oxidoreductase" evidence="2">
    <location>
        <begin position="134"/>
        <end position="253"/>
    </location>
</feature>
<sequence>MAKAELTVAVIGAGAIAGRHFSAVAELEGLRACAVADLNAERVEEAAAQYGIPAYLDYREMIQRERPDIVAIALPHYLHKEAALFAASNGCHMMLEKPMALSVDECDEIIQAAQIGEVCVLVGHTQHYMAENIQAKLMIDSGLIGDLVMIHDVRHTDYFRDSRPDWFLEKKKSGGGILANLGTHSIDKIQWLTGSRVCKVNASTSHNGNRGDVEGSGLIYLELENGMPASIVQAGYVGAARNETEIIGTKGMLKLMTGDSLWLSAGGPYERVEVPRSVSPFELQYMDLLQAISSGGDTGCPPSYGRDIIAILEKVYASAVSGKEQYMDWS</sequence>
<dbReference type="Proteomes" id="UP000245202">
    <property type="component" value="Unassembled WGS sequence"/>
</dbReference>
<comment type="caution">
    <text evidence="3">The sequence shown here is derived from an EMBL/GenBank/DDBJ whole genome shotgun (WGS) entry which is preliminary data.</text>
</comment>
<dbReference type="InterPro" id="IPR051450">
    <property type="entry name" value="Gfo/Idh/MocA_Oxidoreductases"/>
</dbReference>
<dbReference type="Pfam" id="PF01408">
    <property type="entry name" value="GFO_IDH_MocA"/>
    <property type="match status" value="1"/>
</dbReference>
<dbReference type="Gene3D" id="3.30.360.10">
    <property type="entry name" value="Dihydrodipicolinate Reductase, domain 2"/>
    <property type="match status" value="1"/>
</dbReference>
<name>A0A2R5EYD1_9BACL</name>
<dbReference type="GO" id="GO:0000166">
    <property type="term" value="F:nucleotide binding"/>
    <property type="evidence" value="ECO:0007669"/>
    <property type="project" value="InterPro"/>
</dbReference>
<evidence type="ECO:0000313" key="3">
    <source>
        <dbReference type="EMBL" id="GBG08381.1"/>
    </source>
</evidence>
<organism evidence="3 4">
    <name type="scientific">Paenibacillus agaridevorans</name>
    <dbReference type="NCBI Taxonomy" id="171404"/>
    <lineage>
        <taxon>Bacteria</taxon>
        <taxon>Bacillati</taxon>
        <taxon>Bacillota</taxon>
        <taxon>Bacilli</taxon>
        <taxon>Bacillales</taxon>
        <taxon>Paenibacillaceae</taxon>
        <taxon>Paenibacillus</taxon>
    </lineage>
</organism>
<feature type="domain" description="Gfo/Idh/MocA-like oxidoreductase N-terminal" evidence="1">
    <location>
        <begin position="7"/>
        <end position="124"/>
    </location>
</feature>
<dbReference type="InterPro" id="IPR036291">
    <property type="entry name" value="NAD(P)-bd_dom_sf"/>
</dbReference>
<dbReference type="Pfam" id="PF22725">
    <property type="entry name" value="GFO_IDH_MocA_C3"/>
    <property type="match status" value="1"/>
</dbReference>
<dbReference type="RefSeq" id="WP_108993341.1">
    <property type="nucleotide sequence ID" value="NZ_BDQX01000163.1"/>
</dbReference>
<dbReference type="InterPro" id="IPR055170">
    <property type="entry name" value="GFO_IDH_MocA-like_dom"/>
</dbReference>
<gene>
    <name evidence="3" type="ORF">PAT3040_02961</name>
</gene>
<dbReference type="AlphaFoldDB" id="A0A2R5EYD1"/>
<evidence type="ECO:0000313" key="4">
    <source>
        <dbReference type="Proteomes" id="UP000245202"/>
    </source>
</evidence>
<dbReference type="InterPro" id="IPR000683">
    <property type="entry name" value="Gfo/Idh/MocA-like_OxRdtase_N"/>
</dbReference>